<dbReference type="PIRSF" id="PIRSF015601">
    <property type="entry name" value="MTase_slr0722"/>
    <property type="match status" value="1"/>
</dbReference>
<evidence type="ECO:0000313" key="15">
    <source>
        <dbReference type="EMBL" id="QNM06226.1"/>
    </source>
</evidence>
<evidence type="ECO:0000256" key="5">
    <source>
        <dbReference type="ARBA" id="ARBA00022490"/>
    </source>
</evidence>
<evidence type="ECO:0000256" key="10">
    <source>
        <dbReference type="ARBA" id="ARBA00025699"/>
    </source>
</evidence>
<dbReference type="RefSeq" id="WP_249303618.1">
    <property type="nucleotide sequence ID" value="NZ_CP060634.1"/>
</dbReference>
<comment type="similarity">
    <text evidence="2 12">Belongs to the RNA methyltransferase RsmE family.</text>
</comment>
<keyword evidence="9 12" id="KW-0949">S-adenosyl-L-methionine</keyword>
<dbReference type="EC" id="2.1.1.193" evidence="3 12"/>
<evidence type="ECO:0000256" key="9">
    <source>
        <dbReference type="ARBA" id="ARBA00022691"/>
    </source>
</evidence>
<comment type="catalytic activity">
    <reaction evidence="11 12">
        <text>uridine(1498) in 16S rRNA + S-adenosyl-L-methionine = N(3)-methyluridine(1498) in 16S rRNA + S-adenosyl-L-homocysteine + H(+)</text>
        <dbReference type="Rhea" id="RHEA:42920"/>
        <dbReference type="Rhea" id="RHEA-COMP:10283"/>
        <dbReference type="Rhea" id="RHEA-COMP:10284"/>
        <dbReference type="ChEBI" id="CHEBI:15378"/>
        <dbReference type="ChEBI" id="CHEBI:57856"/>
        <dbReference type="ChEBI" id="CHEBI:59789"/>
        <dbReference type="ChEBI" id="CHEBI:65315"/>
        <dbReference type="ChEBI" id="CHEBI:74502"/>
        <dbReference type="EC" id="2.1.1.193"/>
    </reaction>
</comment>
<dbReference type="GO" id="GO:0070475">
    <property type="term" value="P:rRNA base methylation"/>
    <property type="evidence" value="ECO:0007669"/>
    <property type="project" value="TreeGrafter"/>
</dbReference>
<evidence type="ECO:0000256" key="1">
    <source>
        <dbReference type="ARBA" id="ARBA00004496"/>
    </source>
</evidence>
<organism evidence="15 16">
    <name type="scientific">Qiania dongpingensis</name>
    <dbReference type="NCBI Taxonomy" id="2763669"/>
    <lineage>
        <taxon>Bacteria</taxon>
        <taxon>Bacillati</taxon>
        <taxon>Bacillota</taxon>
        <taxon>Clostridia</taxon>
        <taxon>Lachnospirales</taxon>
        <taxon>Lachnospiraceae</taxon>
        <taxon>Qiania</taxon>
    </lineage>
</organism>
<dbReference type="Proteomes" id="UP000515823">
    <property type="component" value="Chromosome"/>
</dbReference>
<dbReference type="InterPro" id="IPR029026">
    <property type="entry name" value="tRNA_m1G_MTases_N"/>
</dbReference>
<dbReference type="InterPro" id="IPR046887">
    <property type="entry name" value="RsmE_PUA-like"/>
</dbReference>
<accession>A0A7G9G5Z4</accession>
<dbReference type="GO" id="GO:0070042">
    <property type="term" value="F:rRNA (uridine-N3-)-methyltransferase activity"/>
    <property type="evidence" value="ECO:0007669"/>
    <property type="project" value="TreeGrafter"/>
</dbReference>
<dbReference type="AlphaFoldDB" id="A0A7G9G5Z4"/>
<keyword evidence="6 12" id="KW-0698">rRNA processing</keyword>
<feature type="domain" description="Ribosomal RNA small subunit methyltransferase E PUA-like" evidence="14">
    <location>
        <begin position="18"/>
        <end position="53"/>
    </location>
</feature>
<evidence type="ECO:0000256" key="2">
    <source>
        <dbReference type="ARBA" id="ARBA00005528"/>
    </source>
</evidence>
<comment type="function">
    <text evidence="10 12">Specifically methylates the N3 position of the uracil ring of uridine 1498 (m3U1498) in 16S rRNA. Acts on the fully assembled 30S ribosomal subunit.</text>
</comment>
<dbReference type="Gene3D" id="2.40.240.20">
    <property type="entry name" value="Hypothetical PUA domain-like, domain 1"/>
    <property type="match status" value="1"/>
</dbReference>
<evidence type="ECO:0000256" key="4">
    <source>
        <dbReference type="ARBA" id="ARBA00013673"/>
    </source>
</evidence>
<evidence type="ECO:0000256" key="12">
    <source>
        <dbReference type="PIRNR" id="PIRNR015601"/>
    </source>
</evidence>
<dbReference type="InterPro" id="IPR015947">
    <property type="entry name" value="PUA-like_sf"/>
</dbReference>
<keyword evidence="16" id="KW-1185">Reference proteome</keyword>
<name>A0A7G9G5Z4_9FIRM</name>
<evidence type="ECO:0000259" key="14">
    <source>
        <dbReference type="Pfam" id="PF20260"/>
    </source>
</evidence>
<evidence type="ECO:0000256" key="6">
    <source>
        <dbReference type="ARBA" id="ARBA00022552"/>
    </source>
</evidence>
<dbReference type="NCBIfam" id="TIGR00046">
    <property type="entry name" value="RsmE family RNA methyltransferase"/>
    <property type="match status" value="1"/>
</dbReference>
<evidence type="ECO:0000256" key="3">
    <source>
        <dbReference type="ARBA" id="ARBA00012328"/>
    </source>
</evidence>
<dbReference type="InterPro" id="IPR046886">
    <property type="entry name" value="RsmE_MTase_dom"/>
</dbReference>
<reference evidence="15 16" key="1">
    <citation type="submission" date="2020-08" db="EMBL/GenBank/DDBJ databases">
        <authorList>
            <person name="Liu C."/>
            <person name="Sun Q."/>
        </authorList>
    </citation>
    <scope>NUCLEOTIDE SEQUENCE [LARGE SCALE GENOMIC DNA]</scope>
    <source>
        <strain evidence="15 16">NSJ-38</strain>
    </source>
</reference>
<evidence type="ECO:0000256" key="7">
    <source>
        <dbReference type="ARBA" id="ARBA00022603"/>
    </source>
</evidence>
<dbReference type="PANTHER" id="PTHR30027">
    <property type="entry name" value="RIBOSOMAL RNA SMALL SUBUNIT METHYLTRANSFERASE E"/>
    <property type="match status" value="1"/>
</dbReference>
<sequence length="251" mass="27905">MYLFFVDGHAIGENEAEVTGPDVNHIKNVLRMKPGDKVRISDGEKLCYNCVIKAFREASEDGGEAVLLKLLERDEDGTELPAEIVLYQGLPKGDKMELIIQKNVELGIKSIIPVNTRRAVVKLDEKKAEAKRRRWNAISESAAKQSKRTVIPEVKAVMDFKAAIDSAADFDCKLFPYENAEGMGYTRKILSQVIPGTRTAIFIGPEGGFDEEEVSYAKEKGFVPITLGRRILRTETAGFTLLAALMLQLEK</sequence>
<comment type="subcellular location">
    <subcellularLocation>
        <location evidence="1 12">Cytoplasm</location>
    </subcellularLocation>
</comment>
<gene>
    <name evidence="15" type="ORF">H9Q78_03480</name>
</gene>
<dbReference type="Pfam" id="PF04452">
    <property type="entry name" value="Methyltrans_RNA"/>
    <property type="match status" value="1"/>
</dbReference>
<evidence type="ECO:0000256" key="11">
    <source>
        <dbReference type="ARBA" id="ARBA00047944"/>
    </source>
</evidence>
<dbReference type="GO" id="GO:0005737">
    <property type="term" value="C:cytoplasm"/>
    <property type="evidence" value="ECO:0007669"/>
    <property type="project" value="UniProtKB-SubCell"/>
</dbReference>
<dbReference type="SUPFAM" id="SSF75217">
    <property type="entry name" value="alpha/beta knot"/>
    <property type="match status" value="1"/>
</dbReference>
<evidence type="ECO:0000259" key="13">
    <source>
        <dbReference type="Pfam" id="PF04452"/>
    </source>
</evidence>
<proteinExistence type="inferred from homology"/>
<dbReference type="InterPro" id="IPR006700">
    <property type="entry name" value="RsmE"/>
</dbReference>
<dbReference type="CDD" id="cd18084">
    <property type="entry name" value="RsmE-like"/>
    <property type="match status" value="1"/>
</dbReference>
<keyword evidence="5 12" id="KW-0963">Cytoplasm</keyword>
<protein>
    <recommendedName>
        <fullName evidence="4 12">Ribosomal RNA small subunit methyltransferase E</fullName>
        <ecNumber evidence="3 12">2.1.1.193</ecNumber>
    </recommendedName>
</protein>
<keyword evidence="7 12" id="KW-0489">Methyltransferase</keyword>
<dbReference type="KEGG" id="qdo:H9Q78_03480"/>
<dbReference type="PANTHER" id="PTHR30027:SF3">
    <property type="entry name" value="16S RRNA (URACIL(1498)-N(3))-METHYLTRANSFERASE"/>
    <property type="match status" value="1"/>
</dbReference>
<dbReference type="Gene3D" id="3.40.1280.10">
    <property type="match status" value="1"/>
</dbReference>
<dbReference type="InterPro" id="IPR029028">
    <property type="entry name" value="Alpha/beta_knot_MTases"/>
</dbReference>
<feature type="domain" description="Ribosomal RNA small subunit methyltransferase E methyltransferase" evidence="13">
    <location>
        <begin position="79"/>
        <end position="245"/>
    </location>
</feature>
<evidence type="ECO:0000313" key="16">
    <source>
        <dbReference type="Proteomes" id="UP000515823"/>
    </source>
</evidence>
<dbReference type="EMBL" id="CP060634">
    <property type="protein sequence ID" value="QNM06226.1"/>
    <property type="molecule type" value="Genomic_DNA"/>
</dbReference>
<keyword evidence="8 12" id="KW-0808">Transferase</keyword>
<dbReference type="Pfam" id="PF20260">
    <property type="entry name" value="PUA_4"/>
    <property type="match status" value="1"/>
</dbReference>
<evidence type="ECO:0000256" key="8">
    <source>
        <dbReference type="ARBA" id="ARBA00022679"/>
    </source>
</evidence>
<dbReference type="SUPFAM" id="SSF88697">
    <property type="entry name" value="PUA domain-like"/>
    <property type="match status" value="1"/>
</dbReference>